<name>A0ABY4DB58_9SPIR</name>
<keyword evidence="1" id="KW-0004">4Fe-4S</keyword>
<keyword evidence="7" id="KW-1185">Reference proteome</keyword>
<reference evidence="7" key="1">
    <citation type="journal article" date="2024" name="J Bioinform Genom">
        <title>Complete genome sequence of the type strain bacterium Sphaerochaeta associata GLS2t (VKM B-2742)t.</title>
        <authorList>
            <person name="Troshina O.Y."/>
            <person name="Tepeeva A.N."/>
            <person name="Arzamasceva V.O."/>
            <person name="Whitman W.B."/>
            <person name="Varghese N."/>
            <person name="Shapiro N."/>
            <person name="Woyke T."/>
            <person name="Kripides N.C."/>
            <person name="Vasilenko O.V."/>
        </authorList>
    </citation>
    <scope>NUCLEOTIDE SEQUENCE [LARGE SCALE GENOMIC DNA]</scope>
    <source>
        <strain evidence="7">GLS2T</strain>
    </source>
</reference>
<keyword evidence="5" id="KW-0411">Iron-sulfur</keyword>
<dbReference type="InterPro" id="IPR036188">
    <property type="entry name" value="FAD/NAD-bd_sf"/>
</dbReference>
<keyword evidence="4" id="KW-0408">Iron</keyword>
<dbReference type="RefSeq" id="WP_244772923.1">
    <property type="nucleotide sequence ID" value="NZ_CP094929.1"/>
</dbReference>
<gene>
    <name evidence="6" type="ORF">MUG09_01830</name>
</gene>
<evidence type="ECO:0000256" key="2">
    <source>
        <dbReference type="ARBA" id="ARBA00022723"/>
    </source>
</evidence>
<evidence type="ECO:0000256" key="3">
    <source>
        <dbReference type="ARBA" id="ARBA00023002"/>
    </source>
</evidence>
<keyword evidence="2" id="KW-0479">Metal-binding</keyword>
<dbReference type="EMBL" id="CP094929">
    <property type="protein sequence ID" value="UOM51511.1"/>
    <property type="molecule type" value="Genomic_DNA"/>
</dbReference>
<evidence type="ECO:0000256" key="5">
    <source>
        <dbReference type="ARBA" id="ARBA00023014"/>
    </source>
</evidence>
<dbReference type="SUPFAM" id="SSF51905">
    <property type="entry name" value="FAD/NAD(P)-binding domain"/>
    <property type="match status" value="1"/>
</dbReference>
<proteinExistence type="predicted"/>
<sequence>MADILVPAGSFSCFGGWVLDTQFVSIMGGPYLLAHGLGNPVSDAMTTVEFPEQGTYHVYVYTSNWTSPWKKGFSPGVFQLAVDDTVLSPVFGTHEGTWDWEYGGTMEVSSTTVHLALKDLTGFEGRCGFLYFSTEKQEVLPTDPSEMFALYRKAKQPPLTSYSFDFVVVGGGIAGMCAAVCAARQGLKTALIQDREVFGGNNSSEVRVWLGGLTNLKPFEGIGNIVGEFEQERIGHYGAENQADLYEDAKKRSILEQQENLQVFSSSILVESHVDGSVITSVLAWKYRSDTLIRLEAPLFCDCTGDGSLGSISGADFEVTTNGHMGMTNIWYVEKTDSKVDFPSCPWAVDLKEVEFPGRGEIRDVYDNQREMSLGCWFWESGCELDPIMYAEYARDMNFRAMYGAWDCLKNHDHDYPNHRLGFAAYIGGKRESRRLFGDVILTKAEVMADRAYEDGCVPSTWNFDVHYPDRRFYAAFHEGDGFLTKDYRQRYKTPYFIPYRCLYSRNISNLFMAGRNISVTHDALGAARVMRTCGMMGEVVGYAASLCRTWDASPRQLYVKHLAKLLVMLKGLENKEVPKPNIEMQMHNDQ</sequence>
<dbReference type="Pfam" id="PF12831">
    <property type="entry name" value="FAD_oxidored"/>
    <property type="match status" value="1"/>
</dbReference>
<dbReference type="PANTHER" id="PTHR43498">
    <property type="entry name" value="FERREDOXIN:COB-COM HETERODISULFIDE REDUCTASE SUBUNIT A"/>
    <property type="match status" value="1"/>
</dbReference>
<organism evidence="6 7">
    <name type="scientific">Sphaerochaeta associata</name>
    <dbReference type="NCBI Taxonomy" id="1129264"/>
    <lineage>
        <taxon>Bacteria</taxon>
        <taxon>Pseudomonadati</taxon>
        <taxon>Spirochaetota</taxon>
        <taxon>Spirochaetia</taxon>
        <taxon>Spirochaetales</taxon>
        <taxon>Sphaerochaetaceae</taxon>
        <taxon>Sphaerochaeta</taxon>
    </lineage>
</organism>
<evidence type="ECO:0000256" key="4">
    <source>
        <dbReference type="ARBA" id="ARBA00023004"/>
    </source>
</evidence>
<dbReference type="Proteomes" id="UP000829708">
    <property type="component" value="Chromosome"/>
</dbReference>
<evidence type="ECO:0000256" key="1">
    <source>
        <dbReference type="ARBA" id="ARBA00022485"/>
    </source>
</evidence>
<keyword evidence="3" id="KW-0560">Oxidoreductase</keyword>
<accession>A0ABY4DB58</accession>
<dbReference type="Gene3D" id="3.50.50.60">
    <property type="entry name" value="FAD/NAD(P)-binding domain"/>
    <property type="match status" value="1"/>
</dbReference>
<protein>
    <submittedName>
        <fullName evidence="6">FAD-dependent oxidoreductase</fullName>
    </submittedName>
</protein>
<evidence type="ECO:0000313" key="7">
    <source>
        <dbReference type="Proteomes" id="UP000829708"/>
    </source>
</evidence>
<dbReference type="PANTHER" id="PTHR43498:SF1">
    <property type="entry name" value="COB--COM HETERODISULFIDE REDUCTASE IRON-SULFUR SUBUNIT A"/>
    <property type="match status" value="1"/>
</dbReference>
<dbReference type="InterPro" id="IPR039650">
    <property type="entry name" value="HdrA-like"/>
</dbReference>
<evidence type="ECO:0000313" key="6">
    <source>
        <dbReference type="EMBL" id="UOM51511.1"/>
    </source>
</evidence>